<evidence type="ECO:0000313" key="2">
    <source>
        <dbReference type="EMBL" id="ADL33153.1"/>
    </source>
</evidence>
<accession>E0RZF6</accession>
<keyword evidence="3" id="KW-1185">Reference proteome</keyword>
<dbReference type="EMBL" id="CP001810">
    <property type="protein sequence ID" value="ADL33153.1"/>
    <property type="molecule type" value="Genomic_DNA"/>
</dbReference>
<gene>
    <name evidence="2" type="ordered locus">bpr_I0405</name>
</gene>
<dbReference type="GO" id="GO:0016757">
    <property type="term" value="F:glycosyltransferase activity"/>
    <property type="evidence" value="ECO:0007669"/>
    <property type="project" value="InterPro"/>
</dbReference>
<dbReference type="Gene3D" id="3.40.50.2000">
    <property type="entry name" value="Glycogen Phosphorylase B"/>
    <property type="match status" value="1"/>
</dbReference>
<keyword evidence="2" id="KW-0808">Transferase</keyword>
<evidence type="ECO:0000259" key="1">
    <source>
        <dbReference type="Pfam" id="PF00534"/>
    </source>
</evidence>
<dbReference type="HOGENOM" id="CLU_1419112_0_0_9"/>
<dbReference type="Pfam" id="PF00534">
    <property type="entry name" value="Glycos_transf_1"/>
    <property type="match status" value="1"/>
</dbReference>
<dbReference type="Proteomes" id="UP000001299">
    <property type="component" value="Chromosome 1"/>
</dbReference>
<sequence length="191" mass="22337">MEKKVINLFTVGNFQKSHGYERVIKGLKQYNEEEHEVEFLFHMVGEGTELNYYKKLVQKLGLTDSIFFYGKLTGERLEEVYKKADIGLGIFGAYKRKLYLSSALKIREYLLHGLPIVSGCREDIFIGKDVPFFIQFNNDSSVIDMDKIVHFYENLEQYGTKETLKETIVDFCRKNADMNITMKPVLEYLKK</sequence>
<evidence type="ECO:0000313" key="3">
    <source>
        <dbReference type="Proteomes" id="UP000001299"/>
    </source>
</evidence>
<dbReference type="AlphaFoldDB" id="E0RZF6"/>
<dbReference type="RefSeq" id="WP_013279810.1">
    <property type="nucleotide sequence ID" value="NC_014387.1"/>
</dbReference>
<feature type="domain" description="Glycosyl transferase family 1" evidence="1">
    <location>
        <begin position="8"/>
        <end position="86"/>
    </location>
</feature>
<dbReference type="InterPro" id="IPR001296">
    <property type="entry name" value="Glyco_trans_1"/>
</dbReference>
<dbReference type="KEGG" id="bpb:bpr_I0405"/>
<organism evidence="2 3">
    <name type="scientific">Butyrivibrio proteoclasticus (strain ATCC 51982 / DSM 14932 / B316)</name>
    <name type="common">Clostridium proteoclasticum</name>
    <dbReference type="NCBI Taxonomy" id="515622"/>
    <lineage>
        <taxon>Bacteria</taxon>
        <taxon>Bacillati</taxon>
        <taxon>Bacillota</taxon>
        <taxon>Clostridia</taxon>
        <taxon>Lachnospirales</taxon>
        <taxon>Lachnospiraceae</taxon>
        <taxon>Butyrivibrio</taxon>
    </lineage>
</organism>
<proteinExistence type="predicted"/>
<name>E0RZF6_BUTPB</name>
<dbReference type="SUPFAM" id="SSF53756">
    <property type="entry name" value="UDP-Glycosyltransferase/glycogen phosphorylase"/>
    <property type="match status" value="1"/>
</dbReference>
<dbReference type="STRING" id="515622.bpr_I0405"/>
<dbReference type="eggNOG" id="COG0438">
    <property type="taxonomic scope" value="Bacteria"/>
</dbReference>
<reference evidence="2 3" key="1">
    <citation type="journal article" date="2010" name="PLoS ONE">
        <title>The glycobiome of the rumen bacterium Butyrivibrio proteoclasticus B316(T) highlights adaptation to a polysaccharide-rich environment.</title>
        <authorList>
            <person name="Kelly W.J."/>
            <person name="Leahy S.C."/>
            <person name="Altermann E."/>
            <person name="Yeoman C.J."/>
            <person name="Dunne J.C."/>
            <person name="Kong Z."/>
            <person name="Pacheco D.M."/>
            <person name="Li D."/>
            <person name="Noel S.J."/>
            <person name="Moon C.D."/>
            <person name="Cookson A.L."/>
            <person name="Attwood G.T."/>
        </authorList>
    </citation>
    <scope>NUCLEOTIDE SEQUENCE [LARGE SCALE GENOMIC DNA]</scope>
    <source>
        <strain evidence="3">ATCC 51982 / DSM 14932 / B316</strain>
    </source>
</reference>
<protein>
    <submittedName>
        <fullName evidence="2">Glycosyl transferase GT4 family</fullName>
    </submittedName>
</protein>